<dbReference type="Pfam" id="PF22667">
    <property type="entry name" value="Lon_lid"/>
    <property type="match status" value="1"/>
</dbReference>
<dbReference type="PANTHER" id="PTHR43718:SF2">
    <property type="entry name" value="LON PROTEASE HOMOLOG, MITOCHONDRIAL"/>
    <property type="match status" value="1"/>
</dbReference>
<feature type="domain" description="Lon protease AAA+ ATPase lid" evidence="2">
    <location>
        <begin position="103"/>
        <end position="140"/>
    </location>
</feature>
<feature type="domain" description="ATPase AAA-type core" evidence="1">
    <location>
        <begin position="19"/>
        <end position="78"/>
    </location>
</feature>
<dbReference type="GO" id="GO:0004252">
    <property type="term" value="F:serine-type endopeptidase activity"/>
    <property type="evidence" value="ECO:0007669"/>
    <property type="project" value="InterPro"/>
</dbReference>
<comment type="caution">
    <text evidence="3">The sequence shown here is derived from an EMBL/GenBank/DDBJ whole genome shotgun (WGS) entry which is preliminary data.</text>
</comment>
<dbReference type="Proteomes" id="UP001159042">
    <property type="component" value="Unassembled WGS sequence"/>
</dbReference>
<dbReference type="GO" id="GO:0004176">
    <property type="term" value="F:ATP-dependent peptidase activity"/>
    <property type="evidence" value="ECO:0007669"/>
    <property type="project" value="InterPro"/>
</dbReference>
<protein>
    <recommendedName>
        <fullName evidence="5">Lon protease</fullName>
    </recommendedName>
</protein>
<dbReference type="GO" id="GO:0051131">
    <property type="term" value="P:chaperone-mediated protein complex assembly"/>
    <property type="evidence" value="ECO:0007669"/>
    <property type="project" value="TreeGrafter"/>
</dbReference>
<dbReference type="AlphaFoldDB" id="A0AAV8VAB2"/>
<dbReference type="GO" id="GO:0003697">
    <property type="term" value="F:single-stranded DNA binding"/>
    <property type="evidence" value="ECO:0007669"/>
    <property type="project" value="TreeGrafter"/>
</dbReference>
<name>A0AAV8VAB2_9CUCU</name>
<dbReference type="GO" id="GO:0005524">
    <property type="term" value="F:ATP binding"/>
    <property type="evidence" value="ECO:0007669"/>
    <property type="project" value="InterPro"/>
</dbReference>
<evidence type="ECO:0000313" key="4">
    <source>
        <dbReference type="Proteomes" id="UP001159042"/>
    </source>
</evidence>
<reference evidence="3 4" key="1">
    <citation type="journal article" date="2023" name="Insect Mol. Biol.">
        <title>Genome sequencing provides insights into the evolution of gene families encoding plant cell wall-degrading enzymes in longhorned beetles.</title>
        <authorList>
            <person name="Shin N.R."/>
            <person name="Okamura Y."/>
            <person name="Kirsch R."/>
            <person name="Pauchet Y."/>
        </authorList>
    </citation>
    <scope>NUCLEOTIDE SEQUENCE [LARGE SCALE GENOMIC DNA]</scope>
    <source>
        <strain evidence="3">EAD_L_NR</strain>
    </source>
</reference>
<dbReference type="GO" id="GO:0005759">
    <property type="term" value="C:mitochondrial matrix"/>
    <property type="evidence" value="ECO:0007669"/>
    <property type="project" value="TreeGrafter"/>
</dbReference>
<organism evidence="3 4">
    <name type="scientific">Exocentrus adspersus</name>
    <dbReference type="NCBI Taxonomy" id="1586481"/>
    <lineage>
        <taxon>Eukaryota</taxon>
        <taxon>Metazoa</taxon>
        <taxon>Ecdysozoa</taxon>
        <taxon>Arthropoda</taxon>
        <taxon>Hexapoda</taxon>
        <taxon>Insecta</taxon>
        <taxon>Pterygota</taxon>
        <taxon>Neoptera</taxon>
        <taxon>Endopterygota</taxon>
        <taxon>Coleoptera</taxon>
        <taxon>Polyphaga</taxon>
        <taxon>Cucujiformia</taxon>
        <taxon>Chrysomeloidea</taxon>
        <taxon>Cerambycidae</taxon>
        <taxon>Lamiinae</taxon>
        <taxon>Acanthocinini</taxon>
        <taxon>Exocentrus</taxon>
    </lineage>
</organism>
<dbReference type="PANTHER" id="PTHR43718">
    <property type="entry name" value="LON PROTEASE"/>
    <property type="match status" value="1"/>
</dbReference>
<evidence type="ECO:0008006" key="5">
    <source>
        <dbReference type="Google" id="ProtNLM"/>
    </source>
</evidence>
<dbReference type="Gene3D" id="1.10.8.60">
    <property type="match status" value="1"/>
</dbReference>
<evidence type="ECO:0000259" key="2">
    <source>
        <dbReference type="Pfam" id="PF22667"/>
    </source>
</evidence>
<proteinExistence type="predicted"/>
<accession>A0AAV8VAB2</accession>
<dbReference type="Pfam" id="PF00004">
    <property type="entry name" value="AAA"/>
    <property type="match status" value="1"/>
</dbReference>
<dbReference type="InterPro" id="IPR054594">
    <property type="entry name" value="Lon_lid"/>
</dbReference>
<dbReference type="SUPFAM" id="SSF52540">
    <property type="entry name" value="P-loop containing nucleoside triphosphate hydrolases"/>
    <property type="match status" value="1"/>
</dbReference>
<dbReference type="InterPro" id="IPR027065">
    <property type="entry name" value="Lon_Prtase"/>
</dbReference>
<dbReference type="Gene3D" id="3.40.50.300">
    <property type="entry name" value="P-loop containing nucleotide triphosphate hydrolases"/>
    <property type="match status" value="1"/>
</dbReference>
<dbReference type="GO" id="GO:0016887">
    <property type="term" value="F:ATP hydrolysis activity"/>
    <property type="evidence" value="ECO:0007669"/>
    <property type="project" value="InterPro"/>
</dbReference>
<dbReference type="InterPro" id="IPR003959">
    <property type="entry name" value="ATPase_AAA_core"/>
</dbReference>
<gene>
    <name evidence="3" type="ORF">NQ315_004423</name>
</gene>
<keyword evidence="4" id="KW-1185">Reference proteome</keyword>
<evidence type="ECO:0000313" key="3">
    <source>
        <dbReference type="EMBL" id="KAJ8911203.1"/>
    </source>
</evidence>
<dbReference type="InterPro" id="IPR027417">
    <property type="entry name" value="P-loop_NTPase"/>
</dbReference>
<evidence type="ECO:0000259" key="1">
    <source>
        <dbReference type="Pfam" id="PF00004"/>
    </source>
</evidence>
<dbReference type="GO" id="GO:0007005">
    <property type="term" value="P:mitochondrion organization"/>
    <property type="evidence" value="ECO:0007669"/>
    <property type="project" value="TreeGrafter"/>
</dbReference>
<sequence>MVSTDRHSQYHYNEAANLRGYSGDPSSALLELLDPEQNANFLDHYLDVAVDLSKVLFICTANVVDTIPEPLRDRMEMIDMSGYVAEEKLAIAKQYLLPQAMRDSGLKDDTIKVEDDSLNILIRSYCRESGVRNLQKHIEKKKNKMYLIDTGSVH</sequence>
<dbReference type="GO" id="GO:0006515">
    <property type="term" value="P:protein quality control for misfolded or incompletely synthesized proteins"/>
    <property type="evidence" value="ECO:0007669"/>
    <property type="project" value="TreeGrafter"/>
</dbReference>
<dbReference type="EMBL" id="JANEYG010000208">
    <property type="protein sequence ID" value="KAJ8911203.1"/>
    <property type="molecule type" value="Genomic_DNA"/>
</dbReference>